<dbReference type="EMBL" id="QTUB01000001">
    <property type="protein sequence ID" value="REF28328.1"/>
    <property type="molecule type" value="Genomic_DNA"/>
</dbReference>
<gene>
    <name evidence="1" type="ORF">BDD26_3220</name>
</gene>
<reference evidence="1 2" key="1">
    <citation type="submission" date="2018-08" db="EMBL/GenBank/DDBJ databases">
        <title>Genomic Encyclopedia of Archaeal and Bacterial Type Strains, Phase II (KMG-II): from individual species to whole genera.</title>
        <authorList>
            <person name="Goeker M."/>
        </authorList>
    </citation>
    <scope>NUCLEOTIDE SEQUENCE [LARGE SCALE GENOMIC DNA]</scope>
    <source>
        <strain evidence="1 2">DSM 17905</strain>
    </source>
</reference>
<evidence type="ECO:0000313" key="1">
    <source>
        <dbReference type="EMBL" id="REF28328.1"/>
    </source>
</evidence>
<keyword evidence="2" id="KW-1185">Reference proteome</keyword>
<sequence length="34" mass="4129">MLLVMFCYVSAFNVLLTYIWFLEKIDTYCNFLVD</sequence>
<comment type="caution">
    <text evidence="1">The sequence shown here is derived from an EMBL/GenBank/DDBJ whole genome shotgun (WGS) entry which is preliminary data.</text>
</comment>
<dbReference type="Proteomes" id="UP000256294">
    <property type="component" value="Unassembled WGS sequence"/>
</dbReference>
<organism evidence="1 2">
    <name type="scientific">Xenorhabdus cabanillasii</name>
    <dbReference type="NCBI Taxonomy" id="351673"/>
    <lineage>
        <taxon>Bacteria</taxon>
        <taxon>Pseudomonadati</taxon>
        <taxon>Pseudomonadota</taxon>
        <taxon>Gammaproteobacteria</taxon>
        <taxon>Enterobacterales</taxon>
        <taxon>Morganellaceae</taxon>
        <taxon>Xenorhabdus</taxon>
    </lineage>
</organism>
<protein>
    <submittedName>
        <fullName evidence="1">Uncharacterized protein</fullName>
    </submittedName>
</protein>
<accession>A0A3D9UFT3</accession>
<dbReference type="AlphaFoldDB" id="A0A3D9UFT3"/>
<name>A0A3D9UFT3_9GAMM</name>
<evidence type="ECO:0000313" key="2">
    <source>
        <dbReference type="Proteomes" id="UP000256294"/>
    </source>
</evidence>
<proteinExistence type="predicted"/>